<dbReference type="EMBL" id="MU865012">
    <property type="protein sequence ID" value="KAK4460440.1"/>
    <property type="molecule type" value="Genomic_DNA"/>
</dbReference>
<sequence>MAILYAEQHGFLDMTVGIRLEEESICKIIPASLNELLGLSDKVGRYSTGRAGPQDVSRLRRGQGRSAKVRPVWHVLVLQQGEPMLNGAAITFQLILAFYKSCQANGWNDRGHKRDCKLIRDNGLRAMFAMDWDRFDGAVEFPLPEPMAASAST</sequence>
<keyword evidence="2" id="KW-1185">Reference proteome</keyword>
<name>A0AAV9HJY9_9PEZI</name>
<dbReference type="AlphaFoldDB" id="A0AAV9HJY9"/>
<organism evidence="1 2">
    <name type="scientific">Cladorrhinum samala</name>
    <dbReference type="NCBI Taxonomy" id="585594"/>
    <lineage>
        <taxon>Eukaryota</taxon>
        <taxon>Fungi</taxon>
        <taxon>Dikarya</taxon>
        <taxon>Ascomycota</taxon>
        <taxon>Pezizomycotina</taxon>
        <taxon>Sordariomycetes</taxon>
        <taxon>Sordariomycetidae</taxon>
        <taxon>Sordariales</taxon>
        <taxon>Podosporaceae</taxon>
        <taxon>Cladorrhinum</taxon>
    </lineage>
</organism>
<accession>A0AAV9HJY9</accession>
<proteinExistence type="predicted"/>
<protein>
    <submittedName>
        <fullName evidence="1">Uncharacterized protein</fullName>
    </submittedName>
</protein>
<dbReference type="Proteomes" id="UP001321749">
    <property type="component" value="Unassembled WGS sequence"/>
</dbReference>
<evidence type="ECO:0000313" key="2">
    <source>
        <dbReference type="Proteomes" id="UP001321749"/>
    </source>
</evidence>
<reference evidence="1" key="2">
    <citation type="submission" date="2023-06" db="EMBL/GenBank/DDBJ databases">
        <authorList>
            <consortium name="Lawrence Berkeley National Laboratory"/>
            <person name="Mondo S.J."/>
            <person name="Hensen N."/>
            <person name="Bonometti L."/>
            <person name="Westerberg I."/>
            <person name="Brannstrom I.O."/>
            <person name="Guillou S."/>
            <person name="Cros-Aarteil S."/>
            <person name="Calhoun S."/>
            <person name="Haridas S."/>
            <person name="Kuo A."/>
            <person name="Pangilinan J."/>
            <person name="Riley R."/>
            <person name="Labutti K."/>
            <person name="Andreopoulos B."/>
            <person name="Lipzen A."/>
            <person name="Chen C."/>
            <person name="Yanf M."/>
            <person name="Daum C."/>
            <person name="Ng V."/>
            <person name="Clum A."/>
            <person name="Steindorff A."/>
            <person name="Ohm R."/>
            <person name="Martin F."/>
            <person name="Silar P."/>
            <person name="Natvig D."/>
            <person name="Lalanne C."/>
            <person name="Gautier V."/>
            <person name="Ament-Velasquez S.L."/>
            <person name="Kruys A."/>
            <person name="Hutchinson M.I."/>
            <person name="Powell A.J."/>
            <person name="Barry K."/>
            <person name="Miller A.N."/>
            <person name="Grigoriev I.V."/>
            <person name="Debuchy R."/>
            <person name="Gladieux P."/>
            <person name="Thoren M.H."/>
            <person name="Johannesson H."/>
        </authorList>
    </citation>
    <scope>NUCLEOTIDE SEQUENCE</scope>
    <source>
        <strain evidence="1">PSN324</strain>
    </source>
</reference>
<comment type="caution">
    <text evidence="1">The sequence shown here is derived from an EMBL/GenBank/DDBJ whole genome shotgun (WGS) entry which is preliminary data.</text>
</comment>
<reference evidence="1" key="1">
    <citation type="journal article" date="2023" name="Mol. Phylogenet. Evol.">
        <title>Genome-scale phylogeny and comparative genomics of the fungal order Sordariales.</title>
        <authorList>
            <person name="Hensen N."/>
            <person name="Bonometti L."/>
            <person name="Westerberg I."/>
            <person name="Brannstrom I.O."/>
            <person name="Guillou S."/>
            <person name="Cros-Aarteil S."/>
            <person name="Calhoun S."/>
            <person name="Haridas S."/>
            <person name="Kuo A."/>
            <person name="Mondo S."/>
            <person name="Pangilinan J."/>
            <person name="Riley R."/>
            <person name="LaButti K."/>
            <person name="Andreopoulos B."/>
            <person name="Lipzen A."/>
            <person name="Chen C."/>
            <person name="Yan M."/>
            <person name="Daum C."/>
            <person name="Ng V."/>
            <person name="Clum A."/>
            <person name="Steindorff A."/>
            <person name="Ohm R.A."/>
            <person name="Martin F."/>
            <person name="Silar P."/>
            <person name="Natvig D.O."/>
            <person name="Lalanne C."/>
            <person name="Gautier V."/>
            <person name="Ament-Velasquez S.L."/>
            <person name="Kruys A."/>
            <person name="Hutchinson M.I."/>
            <person name="Powell A.J."/>
            <person name="Barry K."/>
            <person name="Miller A.N."/>
            <person name="Grigoriev I.V."/>
            <person name="Debuchy R."/>
            <person name="Gladieux P."/>
            <person name="Hiltunen Thoren M."/>
            <person name="Johannesson H."/>
        </authorList>
    </citation>
    <scope>NUCLEOTIDE SEQUENCE</scope>
    <source>
        <strain evidence="1">PSN324</strain>
    </source>
</reference>
<evidence type="ECO:0000313" key="1">
    <source>
        <dbReference type="EMBL" id="KAK4460440.1"/>
    </source>
</evidence>
<gene>
    <name evidence="1" type="ORF">QBC42DRAFT_272359</name>
</gene>